<reference evidence="2 3" key="1">
    <citation type="journal article" date="2019" name="Sci. Rep.">
        <title>Orb-weaving spider Araneus ventricosus genome elucidates the spidroin gene catalogue.</title>
        <authorList>
            <person name="Kono N."/>
            <person name="Nakamura H."/>
            <person name="Ohtoshi R."/>
            <person name="Moran D.A.P."/>
            <person name="Shinohara A."/>
            <person name="Yoshida Y."/>
            <person name="Fujiwara M."/>
            <person name="Mori M."/>
            <person name="Tomita M."/>
            <person name="Arakawa K."/>
        </authorList>
    </citation>
    <scope>NUCLEOTIDE SEQUENCE [LARGE SCALE GENOMIC DNA]</scope>
</reference>
<dbReference type="EMBL" id="BGPR01002962">
    <property type="protein sequence ID" value="GBM81721.1"/>
    <property type="molecule type" value="Genomic_DNA"/>
</dbReference>
<feature type="compositionally biased region" description="Polar residues" evidence="1">
    <location>
        <begin position="90"/>
        <end position="105"/>
    </location>
</feature>
<evidence type="ECO:0000313" key="2">
    <source>
        <dbReference type="EMBL" id="GBM81721.1"/>
    </source>
</evidence>
<name>A0A4Y2IV07_ARAVE</name>
<evidence type="ECO:0000256" key="1">
    <source>
        <dbReference type="SAM" id="MobiDB-lite"/>
    </source>
</evidence>
<comment type="caution">
    <text evidence="2">The sequence shown here is derived from an EMBL/GenBank/DDBJ whole genome shotgun (WGS) entry which is preliminary data.</text>
</comment>
<feature type="region of interest" description="Disordered" evidence="1">
    <location>
        <begin position="30"/>
        <end position="105"/>
    </location>
</feature>
<evidence type="ECO:0000313" key="3">
    <source>
        <dbReference type="Proteomes" id="UP000499080"/>
    </source>
</evidence>
<accession>A0A4Y2IV07</accession>
<keyword evidence="3" id="KW-1185">Reference proteome</keyword>
<dbReference type="Proteomes" id="UP000499080">
    <property type="component" value="Unassembled WGS sequence"/>
</dbReference>
<proteinExistence type="predicted"/>
<protein>
    <submittedName>
        <fullName evidence="2">Uncharacterized protein</fullName>
    </submittedName>
</protein>
<sequence length="105" mass="11262">MYQSGIFLNTGKKNLSSRSKTYEIWRKWIGNGGIPNNSKSKTPSADSNLGPRCEGNGKTKDLPTLGSRVEAINETRNPPCGGGRGKGGMNSATLNLVSEQTLEHP</sequence>
<feature type="compositionally biased region" description="Polar residues" evidence="1">
    <location>
        <begin position="34"/>
        <end position="47"/>
    </location>
</feature>
<organism evidence="2 3">
    <name type="scientific">Araneus ventricosus</name>
    <name type="common">Orbweaver spider</name>
    <name type="synonym">Epeira ventricosa</name>
    <dbReference type="NCBI Taxonomy" id="182803"/>
    <lineage>
        <taxon>Eukaryota</taxon>
        <taxon>Metazoa</taxon>
        <taxon>Ecdysozoa</taxon>
        <taxon>Arthropoda</taxon>
        <taxon>Chelicerata</taxon>
        <taxon>Arachnida</taxon>
        <taxon>Araneae</taxon>
        <taxon>Araneomorphae</taxon>
        <taxon>Entelegynae</taxon>
        <taxon>Araneoidea</taxon>
        <taxon>Araneidae</taxon>
        <taxon>Araneus</taxon>
    </lineage>
</organism>
<gene>
    <name evidence="2" type="ORF">AVEN_273236_1</name>
</gene>
<dbReference type="AlphaFoldDB" id="A0A4Y2IV07"/>